<gene>
    <name evidence="1" type="ORF">HA49_14455</name>
</gene>
<dbReference type="AlphaFoldDB" id="A0A095VBB9"/>
<organism evidence="1 2">
    <name type="scientific">Tatumella morbirosei</name>
    <dbReference type="NCBI Taxonomy" id="642227"/>
    <lineage>
        <taxon>Bacteria</taxon>
        <taxon>Pseudomonadati</taxon>
        <taxon>Pseudomonadota</taxon>
        <taxon>Gammaproteobacteria</taxon>
        <taxon>Enterobacterales</taxon>
        <taxon>Erwiniaceae</taxon>
        <taxon>Tatumella</taxon>
    </lineage>
</organism>
<keyword evidence="2" id="KW-1185">Reference proteome</keyword>
<comment type="caution">
    <text evidence="1">The sequence shown here is derived from an EMBL/GenBank/DDBJ whole genome shotgun (WGS) entry which is preliminary data.</text>
</comment>
<accession>A0A095VBB9</accession>
<dbReference type="EMBL" id="JPKR02000003">
    <property type="protein sequence ID" value="KGD72000.1"/>
    <property type="molecule type" value="Genomic_DNA"/>
</dbReference>
<dbReference type="RefSeq" id="WP_038021174.1">
    <property type="nucleotide sequence ID" value="NZ_JPKR02000003.1"/>
</dbReference>
<evidence type="ECO:0000313" key="2">
    <source>
        <dbReference type="Proteomes" id="UP000029577"/>
    </source>
</evidence>
<dbReference type="Pfam" id="PF06092">
    <property type="entry name" value="DUF943"/>
    <property type="match status" value="1"/>
</dbReference>
<sequence>MRKPVIFLLAVLLCIIGYLFTVKPNVSVIGAHYDGSTAQIIVNKLPFTDSNKINWWQKNKNEILKKYNIPTGDKIPFLIVIYAFGDGYQIEGKKDRLCFSDIKPPKNCIDKKILMMIWRTRDGGVKYQF</sequence>
<name>A0A095VBB9_9GAMM</name>
<protein>
    <submittedName>
        <fullName evidence="1">Membrane protein</fullName>
    </submittedName>
</protein>
<dbReference type="Proteomes" id="UP000029577">
    <property type="component" value="Unassembled WGS sequence"/>
</dbReference>
<reference evidence="1" key="1">
    <citation type="submission" date="2014-12" db="EMBL/GenBank/DDBJ databases">
        <title>The draft genome of the Tatumella morbirosei type strain, LMG23360T isolated from pineapple rot.</title>
        <authorList>
            <person name="Smits T.H."/>
            <person name="Palmer M."/>
            <person name="Venter S.N."/>
            <person name="Duffy B."/>
            <person name="Steenkamp E.T."/>
            <person name="Chan W.Y."/>
            <person name="Coutinho T.A."/>
            <person name="Coetzee M.P."/>
            <person name="De Maayer P."/>
        </authorList>
    </citation>
    <scope>NUCLEOTIDE SEQUENCE [LARGE SCALE GENOMIC DNA]</scope>
    <source>
        <strain evidence="1">LMG 23360</strain>
    </source>
</reference>
<evidence type="ECO:0000313" key="1">
    <source>
        <dbReference type="EMBL" id="KGD72000.1"/>
    </source>
</evidence>
<dbReference type="InterPro" id="IPR010351">
    <property type="entry name" value="DUF943"/>
</dbReference>
<dbReference type="eggNOG" id="ENOG5030QA7">
    <property type="taxonomic scope" value="Bacteria"/>
</dbReference>
<proteinExistence type="predicted"/>